<gene>
    <name evidence="1" type="ORF">SAMN05421747_101480</name>
</gene>
<evidence type="ECO:0000313" key="1">
    <source>
        <dbReference type="EMBL" id="SFB84550.1"/>
    </source>
</evidence>
<sequence length="389" mass="42674">MNRFSAYASATIVSLLSGISGAETIAQSTLDRSLNQLNAEINMAVADAVASIDIAHEPMLTEQLQAIGDQLAQLDWQRLQDQPDLDHLFGFQKEKVIEKSYPVNSKHRLAIDNRYGKIKVHNWNRNEAKVTIRVRTAESSEKRAQEALDRVYIDESKHGNDITFKTSISSGGGSNWWTSFTGGVSDRALQIDYEVFLPKGNELTLVNRYGAIELDDRDGKVAISVSYGSLSTGRLNSGDNSVAVAYSKAKIKYLNAADVSVRYGEFTLAEAETLTLALNYSSGSEVGRVNRTAEVSLRYSAGFKMGLGPSIKSAQVSAAYSNVEIQPASDAEFNFNVAVSYGGFNYDNRHISIDSRSESHTAKSYSGYWNKAVNNTVNINSRYGAVSLR</sequence>
<keyword evidence="2" id="KW-1185">Reference proteome</keyword>
<protein>
    <submittedName>
        <fullName evidence="1">Uncharacterized protein</fullName>
    </submittedName>
</protein>
<reference evidence="1 2" key="1">
    <citation type="submission" date="2016-10" db="EMBL/GenBank/DDBJ databases">
        <authorList>
            <person name="de Groot N.N."/>
        </authorList>
    </citation>
    <scope>NUCLEOTIDE SEQUENCE [LARGE SCALE GENOMIC DNA]</scope>
    <source>
        <strain evidence="1 2">DSM 22900</strain>
    </source>
</reference>
<dbReference type="RefSeq" id="WP_090970640.1">
    <property type="nucleotide sequence ID" value="NZ_FOLL01000001.1"/>
</dbReference>
<evidence type="ECO:0000313" key="2">
    <source>
        <dbReference type="Proteomes" id="UP000199577"/>
    </source>
</evidence>
<proteinExistence type="predicted"/>
<dbReference type="Proteomes" id="UP000199577">
    <property type="component" value="Unassembled WGS sequence"/>
</dbReference>
<dbReference type="STRING" id="623281.SAMN05421747_101480"/>
<organism evidence="1 2">
    <name type="scientific">Parapedobacter composti</name>
    <dbReference type="NCBI Taxonomy" id="623281"/>
    <lineage>
        <taxon>Bacteria</taxon>
        <taxon>Pseudomonadati</taxon>
        <taxon>Bacteroidota</taxon>
        <taxon>Sphingobacteriia</taxon>
        <taxon>Sphingobacteriales</taxon>
        <taxon>Sphingobacteriaceae</taxon>
        <taxon>Parapedobacter</taxon>
    </lineage>
</organism>
<accession>A0A1I1EHU3</accession>
<name>A0A1I1EHU3_9SPHI</name>
<dbReference type="EMBL" id="FOLL01000001">
    <property type="protein sequence ID" value="SFB84550.1"/>
    <property type="molecule type" value="Genomic_DNA"/>
</dbReference>
<dbReference type="AlphaFoldDB" id="A0A1I1EHU3"/>
<dbReference type="OrthoDB" id="1117657at2"/>